<sequence>MGLSELGWRVESSTLIVFSWQLLRRLPTRANLVKRGAWGVGRNRRRSFVFYV</sequence>
<reference evidence="1 2" key="2">
    <citation type="journal article" date="2017" name="Front. Plant Sci.">
        <title>Gene Classification and Mining of Molecular Markers Useful in Red Clover (Trifolium pratense) Breeding.</title>
        <authorList>
            <person name="Istvanek J."/>
            <person name="Dluhosova J."/>
            <person name="Dluhos P."/>
            <person name="Patkova L."/>
            <person name="Nedelnik J."/>
            <person name="Repkova J."/>
        </authorList>
    </citation>
    <scope>NUCLEOTIDE SEQUENCE [LARGE SCALE GENOMIC DNA]</scope>
    <source>
        <strain evidence="2">cv. Tatra</strain>
        <tissue evidence="1">Young leaves</tissue>
    </source>
</reference>
<name>A0A2K3LUK6_TRIPR</name>
<comment type="caution">
    <text evidence="1">The sequence shown here is derived from an EMBL/GenBank/DDBJ whole genome shotgun (WGS) entry which is preliminary data.</text>
</comment>
<feature type="non-terminal residue" evidence="1">
    <location>
        <position position="52"/>
    </location>
</feature>
<organism evidence="1 2">
    <name type="scientific">Trifolium pratense</name>
    <name type="common">Red clover</name>
    <dbReference type="NCBI Taxonomy" id="57577"/>
    <lineage>
        <taxon>Eukaryota</taxon>
        <taxon>Viridiplantae</taxon>
        <taxon>Streptophyta</taxon>
        <taxon>Embryophyta</taxon>
        <taxon>Tracheophyta</taxon>
        <taxon>Spermatophyta</taxon>
        <taxon>Magnoliopsida</taxon>
        <taxon>eudicotyledons</taxon>
        <taxon>Gunneridae</taxon>
        <taxon>Pentapetalae</taxon>
        <taxon>rosids</taxon>
        <taxon>fabids</taxon>
        <taxon>Fabales</taxon>
        <taxon>Fabaceae</taxon>
        <taxon>Papilionoideae</taxon>
        <taxon>50 kb inversion clade</taxon>
        <taxon>NPAAA clade</taxon>
        <taxon>Hologalegina</taxon>
        <taxon>IRL clade</taxon>
        <taxon>Trifolieae</taxon>
        <taxon>Trifolium</taxon>
    </lineage>
</organism>
<evidence type="ECO:0000313" key="2">
    <source>
        <dbReference type="Proteomes" id="UP000236291"/>
    </source>
</evidence>
<proteinExistence type="predicted"/>
<gene>
    <name evidence="1" type="ORF">L195_g038251</name>
</gene>
<reference evidence="1 2" key="1">
    <citation type="journal article" date="2014" name="Am. J. Bot.">
        <title>Genome assembly and annotation for red clover (Trifolium pratense; Fabaceae).</title>
        <authorList>
            <person name="Istvanek J."/>
            <person name="Jaros M."/>
            <person name="Krenek A."/>
            <person name="Repkova J."/>
        </authorList>
    </citation>
    <scope>NUCLEOTIDE SEQUENCE [LARGE SCALE GENOMIC DNA]</scope>
    <source>
        <strain evidence="2">cv. Tatra</strain>
        <tissue evidence="1">Young leaves</tissue>
    </source>
</reference>
<dbReference type="AlphaFoldDB" id="A0A2K3LUK6"/>
<dbReference type="Proteomes" id="UP000236291">
    <property type="component" value="Unassembled WGS sequence"/>
</dbReference>
<accession>A0A2K3LUK6</accession>
<protein>
    <submittedName>
        <fullName evidence="1">Uncharacterized protein</fullName>
    </submittedName>
</protein>
<evidence type="ECO:0000313" key="1">
    <source>
        <dbReference type="EMBL" id="PNX82222.1"/>
    </source>
</evidence>
<dbReference type="EMBL" id="ASHM01041534">
    <property type="protein sequence ID" value="PNX82222.1"/>
    <property type="molecule type" value="Genomic_DNA"/>
</dbReference>